<protein>
    <submittedName>
        <fullName evidence="1">Uncharacterized protein</fullName>
    </submittedName>
</protein>
<evidence type="ECO:0000313" key="1">
    <source>
        <dbReference type="EMBL" id="KAG6946759.1"/>
    </source>
</evidence>
<accession>A0A8J5IH24</accession>
<proteinExistence type="predicted"/>
<comment type="caution">
    <text evidence="1">The sequence shown here is derived from an EMBL/GenBank/DDBJ whole genome shotgun (WGS) entry which is preliminary data.</text>
</comment>
<gene>
    <name evidence="1" type="ORF">JG688_00015857</name>
</gene>
<keyword evidence="2" id="KW-1185">Reference proteome</keyword>
<name>A0A8J5IH24_9STRA</name>
<evidence type="ECO:0000313" key="2">
    <source>
        <dbReference type="Proteomes" id="UP000709295"/>
    </source>
</evidence>
<feature type="non-terminal residue" evidence="1">
    <location>
        <position position="124"/>
    </location>
</feature>
<dbReference type="AlphaFoldDB" id="A0A8J5IH24"/>
<dbReference type="Proteomes" id="UP000709295">
    <property type="component" value="Unassembled WGS sequence"/>
</dbReference>
<sequence>MDCGALIIRTHKRNPRFPYTYGKSGGKLQRAVNEKGAKSTQWATTKYTFRSAGGTTSTAMNALVYKSGLGSVVLCNTTDKSAGPGKWPYELKKLGAQLAKQTHHGLLTLNPVSSHLLKSKADRI</sequence>
<reference evidence="1" key="1">
    <citation type="submission" date="2021-01" db="EMBL/GenBank/DDBJ databases">
        <title>Phytophthora aleatoria, a newly-described species from Pinus radiata is distinct from Phytophthora cactorum isolates based on comparative genomics.</title>
        <authorList>
            <person name="Mcdougal R."/>
            <person name="Panda P."/>
            <person name="Williams N."/>
            <person name="Studholme D.J."/>
        </authorList>
    </citation>
    <scope>NUCLEOTIDE SEQUENCE</scope>
    <source>
        <strain evidence="1">NZFS 4037</strain>
    </source>
</reference>
<dbReference type="EMBL" id="JAENGY010001817">
    <property type="protein sequence ID" value="KAG6946759.1"/>
    <property type="molecule type" value="Genomic_DNA"/>
</dbReference>
<organism evidence="1 2">
    <name type="scientific">Phytophthora aleatoria</name>
    <dbReference type="NCBI Taxonomy" id="2496075"/>
    <lineage>
        <taxon>Eukaryota</taxon>
        <taxon>Sar</taxon>
        <taxon>Stramenopiles</taxon>
        <taxon>Oomycota</taxon>
        <taxon>Peronosporomycetes</taxon>
        <taxon>Peronosporales</taxon>
        <taxon>Peronosporaceae</taxon>
        <taxon>Phytophthora</taxon>
    </lineage>
</organism>